<comment type="similarity">
    <text evidence="1">Belongs to the short-chain dehydrogenases/reductases (SDR) family.</text>
</comment>
<dbReference type="FunFam" id="3.40.50.720:FF:000084">
    <property type="entry name" value="Short-chain dehydrogenase reductase"/>
    <property type="match status" value="1"/>
</dbReference>
<evidence type="ECO:0000256" key="1">
    <source>
        <dbReference type="ARBA" id="ARBA00006484"/>
    </source>
</evidence>
<dbReference type="GO" id="GO:0016491">
    <property type="term" value="F:oxidoreductase activity"/>
    <property type="evidence" value="ECO:0007669"/>
    <property type="project" value="UniProtKB-KW"/>
</dbReference>
<dbReference type="PANTHER" id="PTHR24321:SF8">
    <property type="entry name" value="ESTRADIOL 17-BETA-DEHYDROGENASE 8-RELATED"/>
    <property type="match status" value="1"/>
</dbReference>
<dbReference type="GO" id="GO:0008206">
    <property type="term" value="P:bile acid metabolic process"/>
    <property type="evidence" value="ECO:0007669"/>
    <property type="project" value="UniProtKB-ARBA"/>
</dbReference>
<gene>
    <name evidence="3" type="ORF">FE782_00975</name>
</gene>
<dbReference type="Pfam" id="PF13561">
    <property type="entry name" value="adh_short_C2"/>
    <property type="match status" value="1"/>
</dbReference>
<dbReference type="PRINTS" id="PR00080">
    <property type="entry name" value="SDRFAMILY"/>
</dbReference>
<name>A0A5R9GLG7_9BACL</name>
<dbReference type="EMBL" id="VCIW01000001">
    <property type="protein sequence ID" value="TLS53953.1"/>
    <property type="molecule type" value="Genomic_DNA"/>
</dbReference>
<dbReference type="Proteomes" id="UP000309676">
    <property type="component" value="Unassembled WGS sequence"/>
</dbReference>
<proteinExistence type="inferred from homology"/>
<dbReference type="PRINTS" id="PR00081">
    <property type="entry name" value="GDHRDH"/>
</dbReference>
<reference evidence="3 4" key="1">
    <citation type="submission" date="2019-05" db="EMBL/GenBank/DDBJ databases">
        <authorList>
            <person name="Narsing Rao M.P."/>
            <person name="Li W.J."/>
        </authorList>
    </citation>
    <scope>NUCLEOTIDE SEQUENCE [LARGE SCALE GENOMIC DNA]</scope>
    <source>
        <strain evidence="3 4">SYSU_K30003</strain>
    </source>
</reference>
<evidence type="ECO:0000256" key="2">
    <source>
        <dbReference type="ARBA" id="ARBA00023002"/>
    </source>
</evidence>
<evidence type="ECO:0000313" key="3">
    <source>
        <dbReference type="EMBL" id="TLS53953.1"/>
    </source>
</evidence>
<dbReference type="SUPFAM" id="SSF51735">
    <property type="entry name" value="NAD(P)-binding Rossmann-fold domains"/>
    <property type="match status" value="1"/>
</dbReference>
<comment type="caution">
    <text evidence="3">The sequence shown here is derived from an EMBL/GenBank/DDBJ whole genome shotgun (WGS) entry which is preliminary data.</text>
</comment>
<dbReference type="InterPro" id="IPR002347">
    <property type="entry name" value="SDR_fam"/>
</dbReference>
<dbReference type="NCBIfam" id="NF005559">
    <property type="entry name" value="PRK07231.1"/>
    <property type="match status" value="1"/>
</dbReference>
<keyword evidence="4" id="KW-1185">Reference proteome</keyword>
<dbReference type="RefSeq" id="WP_138191584.1">
    <property type="nucleotide sequence ID" value="NZ_VCIW01000001.1"/>
</dbReference>
<dbReference type="InterPro" id="IPR036291">
    <property type="entry name" value="NAD(P)-bd_dom_sf"/>
</dbReference>
<dbReference type="Gene3D" id="3.40.50.720">
    <property type="entry name" value="NAD(P)-binding Rossmann-like Domain"/>
    <property type="match status" value="1"/>
</dbReference>
<dbReference type="InterPro" id="IPR020904">
    <property type="entry name" value="Sc_DH/Rdtase_CS"/>
</dbReference>
<dbReference type="CDD" id="cd05233">
    <property type="entry name" value="SDR_c"/>
    <property type="match status" value="1"/>
</dbReference>
<dbReference type="AlphaFoldDB" id="A0A5R9GLG7"/>
<evidence type="ECO:0000313" key="4">
    <source>
        <dbReference type="Proteomes" id="UP000309676"/>
    </source>
</evidence>
<dbReference type="OrthoDB" id="9803333at2"/>
<dbReference type="PANTHER" id="PTHR24321">
    <property type="entry name" value="DEHYDROGENASES, SHORT CHAIN"/>
    <property type="match status" value="1"/>
</dbReference>
<keyword evidence="2" id="KW-0560">Oxidoreductase</keyword>
<dbReference type="PROSITE" id="PS00061">
    <property type="entry name" value="ADH_SHORT"/>
    <property type="match status" value="1"/>
</dbReference>
<organism evidence="3 4">
    <name type="scientific">Paenibacillus antri</name>
    <dbReference type="NCBI Taxonomy" id="2582848"/>
    <lineage>
        <taxon>Bacteria</taxon>
        <taxon>Bacillati</taxon>
        <taxon>Bacillota</taxon>
        <taxon>Bacilli</taxon>
        <taxon>Bacillales</taxon>
        <taxon>Paenibacillaceae</taxon>
        <taxon>Paenibacillus</taxon>
    </lineage>
</organism>
<protein>
    <submittedName>
        <fullName evidence="3">SDR family oxidoreductase</fullName>
    </submittedName>
</protein>
<sequence length="261" mass="28060">MSNHAGSPQPVVAITGGAQGIGRALAYAFAKRGYAVSIADPDKDAGFEVIREIRRFDGKGVYLAADVSREEDVERWMRVTLAELGGVHALINNAGIGRGGDPLELDVAEWDRVIGVNLRGTFLCSRAAGRIMKRQRRGAIVNIASTRALMSEPHTEAYAASKGGILALTHALAVSLGPHGVRVNAVSPGWIETRDWQYSARATEPVHSDRDRSQHPVGRVGKPEDIAEACLFLVSDETSGFLTGQNLVIDGGMTVKMIYEE</sequence>
<accession>A0A5R9GLG7</accession>